<comment type="caution">
    <text evidence="3">The sequence shown here is derived from an EMBL/GenBank/DDBJ whole genome shotgun (WGS) entry which is preliminary data.</text>
</comment>
<name>A0A9D2B1E8_9GAMM</name>
<proteinExistence type="predicted"/>
<dbReference type="GO" id="GO:0061504">
    <property type="term" value="P:cyclic threonylcarbamoyladenosine biosynthetic process"/>
    <property type="evidence" value="ECO:0007669"/>
    <property type="project" value="TreeGrafter"/>
</dbReference>
<evidence type="ECO:0000256" key="1">
    <source>
        <dbReference type="SAM" id="Phobius"/>
    </source>
</evidence>
<dbReference type="InterPro" id="IPR000594">
    <property type="entry name" value="ThiF_NAD_FAD-bd"/>
</dbReference>
<dbReference type="PANTHER" id="PTHR43267:SF1">
    <property type="entry name" value="TRNA THREONYLCARBAMOYLADENOSINE DEHYDRATASE"/>
    <property type="match status" value="1"/>
</dbReference>
<gene>
    <name evidence="3" type="ORF">H9850_11095</name>
</gene>
<sequence>MLNNPHTNNSDPSTVSASATAAGATPSVKALRQHFSSFLDMPEDVQKEQLERFKGICALYGYEGFLRLQKAHVVVIGNGGVGSWIAESLCRTGVGTISLVDFDDIELSNSNRQLHTLSSTLGQSKAQTLGARLKDINPYLKLYTYSLMLSKDNVQDRLAHILCVPKDILQLSQEPDLRALPTPSALAALKLKQQDRDLYGQQATQSVESNSAAHRTAAHWAEQISPHLYVAEAIDDLFAKASCIDLLHRARIPVVTSGGAGGRIDPSRVRLGDIAHAHGDQLIKRLRTELRRNYGYPKGPDDGAKGKSSASLAHGEYFKIMCSYSDEPPRMAKTHATNGFTPEQLGLNTLGELPSLPNFGASMSVTASAGLLLASVIIRWIVGDAKA</sequence>
<dbReference type="GO" id="GO:0016779">
    <property type="term" value="F:nucleotidyltransferase activity"/>
    <property type="evidence" value="ECO:0007669"/>
    <property type="project" value="UniProtKB-KW"/>
</dbReference>
<dbReference type="GO" id="GO:0008641">
    <property type="term" value="F:ubiquitin-like modifier activating enzyme activity"/>
    <property type="evidence" value="ECO:0007669"/>
    <property type="project" value="InterPro"/>
</dbReference>
<accession>A0A9D2B1E8</accession>
<dbReference type="InterPro" id="IPR035985">
    <property type="entry name" value="Ubiquitin-activating_enz"/>
</dbReference>
<dbReference type="PANTHER" id="PTHR43267">
    <property type="entry name" value="TRNA THREONYLCARBAMOYLADENOSINE DEHYDRATASE"/>
    <property type="match status" value="1"/>
</dbReference>
<dbReference type="Pfam" id="PF00899">
    <property type="entry name" value="ThiF"/>
    <property type="match status" value="1"/>
</dbReference>
<dbReference type="Proteomes" id="UP000886829">
    <property type="component" value="Unassembled WGS sequence"/>
</dbReference>
<organism evidence="3 4">
    <name type="scientific">Candidatus Anaerobiospirillum pullistercoris</name>
    <dbReference type="NCBI Taxonomy" id="2838452"/>
    <lineage>
        <taxon>Bacteria</taxon>
        <taxon>Pseudomonadati</taxon>
        <taxon>Pseudomonadota</taxon>
        <taxon>Gammaproteobacteria</taxon>
        <taxon>Aeromonadales</taxon>
        <taxon>Succinivibrionaceae</taxon>
        <taxon>Anaerobiospirillum</taxon>
    </lineage>
</organism>
<dbReference type="GO" id="GO:0061503">
    <property type="term" value="F:tRNA threonylcarbamoyladenosine dehydratase"/>
    <property type="evidence" value="ECO:0007669"/>
    <property type="project" value="TreeGrafter"/>
</dbReference>
<dbReference type="SUPFAM" id="SSF69572">
    <property type="entry name" value="Activating enzymes of the ubiquitin-like proteins"/>
    <property type="match status" value="1"/>
</dbReference>
<evidence type="ECO:0000259" key="2">
    <source>
        <dbReference type="Pfam" id="PF00899"/>
    </source>
</evidence>
<keyword evidence="3" id="KW-0808">Transferase</keyword>
<reference evidence="3" key="1">
    <citation type="journal article" date="2021" name="PeerJ">
        <title>Extensive microbial diversity within the chicken gut microbiome revealed by metagenomics and culture.</title>
        <authorList>
            <person name="Gilroy R."/>
            <person name="Ravi A."/>
            <person name="Getino M."/>
            <person name="Pursley I."/>
            <person name="Horton D.L."/>
            <person name="Alikhan N.F."/>
            <person name="Baker D."/>
            <person name="Gharbi K."/>
            <person name="Hall N."/>
            <person name="Watson M."/>
            <person name="Adriaenssens E.M."/>
            <person name="Foster-Nyarko E."/>
            <person name="Jarju S."/>
            <person name="Secka A."/>
            <person name="Antonio M."/>
            <person name="Oren A."/>
            <person name="Chaudhuri R.R."/>
            <person name="La Ragione R."/>
            <person name="Hildebrand F."/>
            <person name="Pallen M.J."/>
        </authorList>
    </citation>
    <scope>NUCLEOTIDE SEQUENCE</scope>
    <source>
        <strain evidence="3">USASDec5-558</strain>
    </source>
</reference>
<dbReference type="Gene3D" id="3.40.50.720">
    <property type="entry name" value="NAD(P)-binding Rossmann-like Domain"/>
    <property type="match status" value="1"/>
</dbReference>
<evidence type="ECO:0000313" key="4">
    <source>
        <dbReference type="Proteomes" id="UP000886829"/>
    </source>
</evidence>
<evidence type="ECO:0000313" key="3">
    <source>
        <dbReference type="EMBL" id="HIX57997.1"/>
    </source>
</evidence>
<protein>
    <submittedName>
        <fullName evidence="3">ThiF family adenylyltransferase</fullName>
    </submittedName>
</protein>
<feature type="domain" description="THIF-type NAD/FAD binding fold" evidence="2">
    <location>
        <begin position="58"/>
        <end position="158"/>
    </location>
</feature>
<dbReference type="EMBL" id="DXEV01000219">
    <property type="protein sequence ID" value="HIX57997.1"/>
    <property type="molecule type" value="Genomic_DNA"/>
</dbReference>
<keyword evidence="1" id="KW-1133">Transmembrane helix</keyword>
<feature type="transmembrane region" description="Helical" evidence="1">
    <location>
        <begin position="359"/>
        <end position="382"/>
    </location>
</feature>
<keyword evidence="1" id="KW-0472">Membrane</keyword>
<dbReference type="AlphaFoldDB" id="A0A9D2B1E8"/>
<reference evidence="3" key="2">
    <citation type="submission" date="2021-04" db="EMBL/GenBank/DDBJ databases">
        <authorList>
            <person name="Gilroy R."/>
        </authorList>
    </citation>
    <scope>NUCLEOTIDE SEQUENCE</scope>
    <source>
        <strain evidence="3">USASDec5-558</strain>
    </source>
</reference>
<keyword evidence="3" id="KW-0548">Nucleotidyltransferase</keyword>
<keyword evidence="1" id="KW-0812">Transmembrane</keyword>
<dbReference type="InterPro" id="IPR045886">
    <property type="entry name" value="ThiF/MoeB/HesA"/>
</dbReference>